<dbReference type="InterPro" id="IPR011004">
    <property type="entry name" value="Trimer_LpxA-like_sf"/>
</dbReference>
<dbReference type="Gene3D" id="1.10.3130.10">
    <property type="entry name" value="serine acetyltransferase, domain 1"/>
    <property type="match status" value="1"/>
</dbReference>
<name>I2F4H8_9BACT</name>
<evidence type="ECO:0000256" key="2">
    <source>
        <dbReference type="ARBA" id="ARBA00022679"/>
    </source>
</evidence>
<evidence type="ECO:0000256" key="1">
    <source>
        <dbReference type="ARBA" id="ARBA00022605"/>
    </source>
</evidence>
<keyword evidence="3" id="KW-0012">Acyltransferase</keyword>
<reference evidence="4 5" key="1">
    <citation type="journal article" date="2012" name="Genome Biol. Evol.">
        <title>Genome Sequence of the Mesophilic Thermotogales Bacterium Mesotoga prima MesG1.Ag.4.2 Reveals the Largest Thermotogales Genome To Date.</title>
        <authorList>
            <person name="Zhaxybayeva O."/>
            <person name="Swithers K.S."/>
            <person name="Foght J."/>
            <person name="Green A.G."/>
            <person name="Bruce D."/>
            <person name="Detter C."/>
            <person name="Han S."/>
            <person name="Teshima H."/>
            <person name="Han J."/>
            <person name="Woyke T."/>
            <person name="Pitluck S."/>
            <person name="Nolan M."/>
            <person name="Ivanova N."/>
            <person name="Pati A."/>
            <person name="Land M.L."/>
            <person name="Dlutek M."/>
            <person name="Doolittle W.F."/>
            <person name="Noll K.M."/>
            <person name="Nesbo C.L."/>
        </authorList>
    </citation>
    <scope>NUCLEOTIDE SEQUENCE [LARGE SCALE GENOMIC DNA]</scope>
    <source>
        <strain evidence="5">mesG1.Ag.4.2</strain>
    </source>
</reference>
<dbReference type="KEGG" id="mpg:Theba_1127"/>
<dbReference type="EMBL" id="CP003532">
    <property type="protein sequence ID" value="AFK06831.1"/>
    <property type="molecule type" value="Genomic_DNA"/>
</dbReference>
<dbReference type="InterPro" id="IPR042122">
    <property type="entry name" value="Ser_AcTrfase_N_sf"/>
</dbReference>
<dbReference type="STRING" id="660470.Theba_1127"/>
<evidence type="ECO:0000256" key="3">
    <source>
        <dbReference type="ARBA" id="ARBA00023315"/>
    </source>
</evidence>
<gene>
    <name evidence="4" type="ORF">Theba_1127</name>
</gene>
<keyword evidence="1" id="KW-0028">Amino-acid biosynthesis</keyword>
<protein>
    <submittedName>
        <fullName evidence="4">Serine acetyltransferase</fullName>
    </submittedName>
</protein>
<sequence length="276" mass="30296">MNDNYKDEISQKVARAYEQIAKTHCSSKSYSLGHIKLKTIELIHLIRKTFCPQLSHTRPVNGEELLLEGLNTLREMIIEIRPELGEEGAGQVVKEFLAELPSVALTLVTDVRAAYEGDPAAKSVEEIMIAYPAYEAISTYRLAHILYKLDVPLIPRIMTEYAHQKTGIDIHPGAAIGNYFFIDHGTGVVIGETCTIGNHVKIYQGVTLGAKSFELDENGNPIKGIKRHPDIGNHVVIYAGATVLGGNTVVGDNCVIGGNVWLVHSLKPGEKIYNNP</sequence>
<proteinExistence type="predicted"/>
<keyword evidence="5" id="KW-1185">Reference proteome</keyword>
<dbReference type="GO" id="GO:0008652">
    <property type="term" value="P:amino acid biosynthetic process"/>
    <property type="evidence" value="ECO:0007669"/>
    <property type="project" value="UniProtKB-KW"/>
</dbReference>
<dbReference type="Proteomes" id="UP000002881">
    <property type="component" value="Chromosome"/>
</dbReference>
<dbReference type="CDD" id="cd03354">
    <property type="entry name" value="LbH_SAT"/>
    <property type="match status" value="1"/>
</dbReference>
<dbReference type="SUPFAM" id="SSF51161">
    <property type="entry name" value="Trimeric LpxA-like enzymes"/>
    <property type="match status" value="1"/>
</dbReference>
<dbReference type="AlphaFoldDB" id="I2F4H8"/>
<dbReference type="Gene3D" id="2.160.10.10">
    <property type="entry name" value="Hexapeptide repeat proteins"/>
    <property type="match status" value="1"/>
</dbReference>
<evidence type="ECO:0000313" key="5">
    <source>
        <dbReference type="Proteomes" id="UP000002881"/>
    </source>
</evidence>
<dbReference type="eggNOG" id="COG1045">
    <property type="taxonomic scope" value="Bacteria"/>
</dbReference>
<keyword evidence="2 4" id="KW-0808">Transferase</keyword>
<organism evidence="4 5">
    <name type="scientific">Mesotoga prima MesG1.Ag.4.2</name>
    <dbReference type="NCBI Taxonomy" id="660470"/>
    <lineage>
        <taxon>Bacteria</taxon>
        <taxon>Thermotogati</taxon>
        <taxon>Thermotogota</taxon>
        <taxon>Thermotogae</taxon>
        <taxon>Kosmotogales</taxon>
        <taxon>Kosmotogaceae</taxon>
        <taxon>Mesotoga</taxon>
    </lineage>
</organism>
<dbReference type="HOGENOM" id="CLU_051638_1_1_0"/>
<dbReference type="PANTHER" id="PTHR42811">
    <property type="entry name" value="SERINE ACETYLTRANSFERASE"/>
    <property type="match status" value="1"/>
</dbReference>
<evidence type="ECO:0000313" key="4">
    <source>
        <dbReference type="EMBL" id="AFK06831.1"/>
    </source>
</evidence>
<dbReference type="GeneID" id="87106954"/>
<dbReference type="InterPro" id="IPR045304">
    <property type="entry name" value="LbH_SAT"/>
</dbReference>
<dbReference type="RefSeq" id="WP_014730825.1">
    <property type="nucleotide sequence ID" value="NC_017934.1"/>
</dbReference>
<dbReference type="GO" id="GO:0016746">
    <property type="term" value="F:acyltransferase activity"/>
    <property type="evidence" value="ECO:0007669"/>
    <property type="project" value="UniProtKB-KW"/>
</dbReference>
<accession>I2F4H8</accession>